<dbReference type="RefSeq" id="WP_236957941.1">
    <property type="nucleotide sequence ID" value="NZ_JAETXX010000001.1"/>
</dbReference>
<feature type="transmembrane region" description="Helical" evidence="5">
    <location>
        <begin position="77"/>
        <end position="94"/>
    </location>
</feature>
<feature type="transmembrane region" description="Helical" evidence="5">
    <location>
        <begin position="100"/>
        <end position="117"/>
    </location>
</feature>
<sequence>MQLTPESLSILALCFFIIAILYSSVGFGGGSSYLALLTLFFASFFVIRSVALVCNLIVVSGSTYLYYKNGHFDVKKFIPFVATSIPLAFIGASFRLKEYVFFIILGLALMLSAILLGSQSIKERKQKTRLTAKKYPVWVTYVLGAGIGFLSGLVGIGGGIFLAPILNHMRWDFSIKIAALASFFILVNSISGIAGLISTEMFVFPWKEGLVLGAAVLIGGQIGIRISLNKLSGRGIKLLTAILVLIVGIRVLLKNGLGVIDF</sequence>
<evidence type="ECO:0000313" key="7">
    <source>
        <dbReference type="Proteomes" id="UP000829517"/>
    </source>
</evidence>
<evidence type="ECO:0000256" key="3">
    <source>
        <dbReference type="ARBA" id="ARBA00022989"/>
    </source>
</evidence>
<dbReference type="EMBL" id="JAETXX010000001">
    <property type="protein sequence ID" value="MCF8713984.1"/>
    <property type="molecule type" value="Genomic_DNA"/>
</dbReference>
<evidence type="ECO:0000256" key="5">
    <source>
        <dbReference type="RuleBase" id="RU363041"/>
    </source>
</evidence>
<dbReference type="Proteomes" id="UP000829517">
    <property type="component" value="Unassembled WGS sequence"/>
</dbReference>
<name>A0ABS9J0S5_9FLAO</name>
<feature type="transmembrane region" description="Helical" evidence="5">
    <location>
        <begin position="33"/>
        <end position="65"/>
    </location>
</feature>
<dbReference type="InterPro" id="IPR051598">
    <property type="entry name" value="TSUP/Inactive_protease-like"/>
</dbReference>
<evidence type="ECO:0000313" key="6">
    <source>
        <dbReference type="EMBL" id="MCF8713984.1"/>
    </source>
</evidence>
<organism evidence="6 7">
    <name type="scientific">Joostella atrarenae</name>
    <dbReference type="NCBI Taxonomy" id="679257"/>
    <lineage>
        <taxon>Bacteria</taxon>
        <taxon>Pseudomonadati</taxon>
        <taxon>Bacteroidota</taxon>
        <taxon>Flavobacteriia</taxon>
        <taxon>Flavobacteriales</taxon>
        <taxon>Flavobacteriaceae</taxon>
        <taxon>Joostella</taxon>
    </lineage>
</organism>
<comment type="similarity">
    <text evidence="5">Belongs to the 4-toluene sulfonate uptake permease (TSUP) (TC 2.A.102) family.</text>
</comment>
<comment type="subcellular location">
    <subcellularLocation>
        <location evidence="5">Cell membrane</location>
        <topology evidence="5">Multi-pass membrane protein</topology>
    </subcellularLocation>
    <subcellularLocation>
        <location evidence="1">Membrane</location>
        <topology evidence="1">Multi-pass membrane protein</topology>
    </subcellularLocation>
</comment>
<keyword evidence="4 5" id="KW-0472">Membrane</keyword>
<keyword evidence="5" id="KW-1003">Cell membrane</keyword>
<dbReference type="PANTHER" id="PTHR43701">
    <property type="entry name" value="MEMBRANE TRANSPORTER PROTEIN MJ0441-RELATED"/>
    <property type="match status" value="1"/>
</dbReference>
<dbReference type="Pfam" id="PF01925">
    <property type="entry name" value="TauE"/>
    <property type="match status" value="1"/>
</dbReference>
<evidence type="ECO:0000256" key="1">
    <source>
        <dbReference type="ARBA" id="ARBA00004141"/>
    </source>
</evidence>
<keyword evidence="7" id="KW-1185">Reference proteome</keyword>
<accession>A0ABS9J0S5</accession>
<dbReference type="PANTHER" id="PTHR43701:SF5">
    <property type="entry name" value="MEMBRANE TRANSPORTER PROTEIN-RELATED"/>
    <property type="match status" value="1"/>
</dbReference>
<evidence type="ECO:0000256" key="4">
    <source>
        <dbReference type="ARBA" id="ARBA00023136"/>
    </source>
</evidence>
<feature type="transmembrane region" description="Helical" evidence="5">
    <location>
        <begin position="7"/>
        <end position="27"/>
    </location>
</feature>
<evidence type="ECO:0000256" key="2">
    <source>
        <dbReference type="ARBA" id="ARBA00022692"/>
    </source>
</evidence>
<proteinExistence type="inferred from homology"/>
<feature type="transmembrane region" description="Helical" evidence="5">
    <location>
        <begin position="209"/>
        <end position="228"/>
    </location>
</feature>
<comment type="caution">
    <text evidence="6">The sequence shown here is derived from an EMBL/GenBank/DDBJ whole genome shotgun (WGS) entry which is preliminary data.</text>
</comment>
<dbReference type="InterPro" id="IPR002781">
    <property type="entry name" value="TM_pro_TauE-like"/>
</dbReference>
<protein>
    <recommendedName>
        <fullName evidence="5">Probable membrane transporter protein</fullName>
    </recommendedName>
</protein>
<keyword evidence="2 5" id="KW-0812">Transmembrane</keyword>
<reference evidence="6 7" key="1">
    <citation type="submission" date="2021-01" db="EMBL/GenBank/DDBJ databases">
        <title>Genome sequencing of Joostella atrarenae M1-2 (= KCTC 23194).</title>
        <authorList>
            <person name="Zakaria M.R."/>
            <person name="Lam M.Q."/>
            <person name="Chong C.S."/>
        </authorList>
    </citation>
    <scope>NUCLEOTIDE SEQUENCE [LARGE SCALE GENOMIC DNA]</scope>
    <source>
        <strain evidence="6 7">M1-2</strain>
    </source>
</reference>
<gene>
    <name evidence="6" type="ORF">JM658_04010</name>
</gene>
<feature type="transmembrane region" description="Helical" evidence="5">
    <location>
        <begin position="234"/>
        <end position="253"/>
    </location>
</feature>
<feature type="transmembrane region" description="Helical" evidence="5">
    <location>
        <begin position="177"/>
        <end position="197"/>
    </location>
</feature>
<keyword evidence="3 5" id="KW-1133">Transmembrane helix</keyword>
<feature type="transmembrane region" description="Helical" evidence="5">
    <location>
        <begin position="138"/>
        <end position="165"/>
    </location>
</feature>